<sequence>MFKVSIRLGKVSDGVVTGNCWAYVPDKDIMNTKKNTPEWEM</sequence>
<organism evidence="1 2">
    <name type="scientific">Cyclobacterium qasimii M12-11B</name>
    <dbReference type="NCBI Taxonomy" id="641524"/>
    <lineage>
        <taxon>Bacteria</taxon>
        <taxon>Pseudomonadati</taxon>
        <taxon>Bacteroidota</taxon>
        <taxon>Cytophagia</taxon>
        <taxon>Cytophagales</taxon>
        <taxon>Cyclobacteriaceae</taxon>
        <taxon>Cyclobacterium</taxon>
    </lineage>
</organism>
<gene>
    <name evidence="1" type="ORF">ADICYQ_2978</name>
</gene>
<accession>S7VD46</accession>
<reference evidence="1 2" key="1">
    <citation type="journal article" date="2013" name="Genome Announc.">
        <title>Draft Genome Sequence of Cyclobacterium qasimii Strain M12-11BT, Isolated from Arctic Marine Sediment.</title>
        <authorList>
            <person name="Shivaji S."/>
            <person name="Ara S."/>
            <person name="Singh A."/>
            <person name="Kumar Pinnaka A."/>
        </authorList>
    </citation>
    <scope>NUCLEOTIDE SEQUENCE [LARGE SCALE GENOMIC DNA]</scope>
    <source>
        <strain evidence="1 2">M12-11B</strain>
    </source>
</reference>
<protein>
    <submittedName>
        <fullName evidence="1">Uncharacterized protein</fullName>
    </submittedName>
</protein>
<proteinExistence type="predicted"/>
<evidence type="ECO:0000313" key="2">
    <source>
        <dbReference type="Proteomes" id="UP000014974"/>
    </source>
</evidence>
<evidence type="ECO:0000313" key="1">
    <source>
        <dbReference type="EMBL" id="EPR67906.1"/>
    </source>
</evidence>
<dbReference type="EMBL" id="ATNM01000110">
    <property type="protein sequence ID" value="EPR67906.1"/>
    <property type="molecule type" value="Genomic_DNA"/>
</dbReference>
<name>S7VD46_9BACT</name>
<dbReference type="STRING" id="641524.ADICYQ_2978"/>
<dbReference type="AlphaFoldDB" id="S7VD46"/>
<comment type="caution">
    <text evidence="1">The sequence shown here is derived from an EMBL/GenBank/DDBJ whole genome shotgun (WGS) entry which is preliminary data.</text>
</comment>
<dbReference type="Proteomes" id="UP000014974">
    <property type="component" value="Unassembled WGS sequence"/>
</dbReference>